<sequence>MTKTTFNLTQAGRIIGKSRATVQRALASGKLSYELDENQNRIVRADELIRVYGDQAKFDRAEGRGPATEAPPPEATRSELSPQFLKLQDQLISQYRGEVERLESALKRAQEGQNLITSLIEDQRSSEAKWQATFEAQAETIANRLASQNNEQLKRLETRHEKETAQLKKLVQAERSKSLWRKLFG</sequence>
<dbReference type="EMBL" id="SJPH01000001">
    <property type="protein sequence ID" value="TWT48936.1"/>
    <property type="molecule type" value="Genomic_DNA"/>
</dbReference>
<dbReference type="AlphaFoldDB" id="A0A5C5WDC1"/>
<comment type="caution">
    <text evidence="3">The sequence shown here is derived from an EMBL/GenBank/DDBJ whole genome shotgun (WGS) entry which is preliminary data.</text>
</comment>
<feature type="region of interest" description="Disordered" evidence="2">
    <location>
        <begin position="59"/>
        <end position="79"/>
    </location>
</feature>
<dbReference type="SUPFAM" id="SSF69989">
    <property type="entry name" value="C-terminal domain of PLC-beta"/>
    <property type="match status" value="1"/>
</dbReference>
<evidence type="ECO:0000313" key="4">
    <source>
        <dbReference type="Proteomes" id="UP000318995"/>
    </source>
</evidence>
<evidence type="ECO:0000256" key="1">
    <source>
        <dbReference type="SAM" id="Coils"/>
    </source>
</evidence>
<proteinExistence type="predicted"/>
<reference evidence="3 4" key="1">
    <citation type="submission" date="2019-02" db="EMBL/GenBank/DDBJ databases">
        <title>Deep-cultivation of Planctomycetes and their phenomic and genomic characterization uncovers novel biology.</title>
        <authorList>
            <person name="Wiegand S."/>
            <person name="Jogler M."/>
            <person name="Boedeker C."/>
            <person name="Pinto D."/>
            <person name="Vollmers J."/>
            <person name="Rivas-Marin E."/>
            <person name="Kohn T."/>
            <person name="Peeters S.H."/>
            <person name="Heuer A."/>
            <person name="Rast P."/>
            <person name="Oberbeckmann S."/>
            <person name="Bunk B."/>
            <person name="Jeske O."/>
            <person name="Meyerdierks A."/>
            <person name="Storesund J.E."/>
            <person name="Kallscheuer N."/>
            <person name="Luecker S."/>
            <person name="Lage O.M."/>
            <person name="Pohl T."/>
            <person name="Merkel B.J."/>
            <person name="Hornburger P."/>
            <person name="Mueller R.-W."/>
            <person name="Bruemmer F."/>
            <person name="Labrenz M."/>
            <person name="Spormann A.M."/>
            <person name="Op Den Camp H."/>
            <person name="Overmann J."/>
            <person name="Amann R."/>
            <person name="Jetten M.S.M."/>
            <person name="Mascher T."/>
            <person name="Medema M.H."/>
            <person name="Devos D.P."/>
            <person name="Kaster A.-K."/>
            <person name="Ovreas L."/>
            <person name="Rohde M."/>
            <person name="Galperin M.Y."/>
            <person name="Jogler C."/>
        </authorList>
    </citation>
    <scope>NUCLEOTIDE SEQUENCE [LARGE SCALE GENOMIC DNA]</scope>
    <source>
        <strain evidence="3 4">Pla111</strain>
    </source>
</reference>
<keyword evidence="1" id="KW-0175">Coiled coil</keyword>
<dbReference type="Proteomes" id="UP000318995">
    <property type="component" value="Unassembled WGS sequence"/>
</dbReference>
<name>A0A5C5WDC1_9BACT</name>
<evidence type="ECO:0000256" key="2">
    <source>
        <dbReference type="SAM" id="MobiDB-lite"/>
    </source>
</evidence>
<feature type="coiled-coil region" evidence="1">
    <location>
        <begin position="143"/>
        <end position="173"/>
    </location>
</feature>
<evidence type="ECO:0000313" key="3">
    <source>
        <dbReference type="EMBL" id="TWT48936.1"/>
    </source>
</evidence>
<gene>
    <name evidence="3" type="ORF">Pla111_07140</name>
</gene>
<feature type="coiled-coil region" evidence="1">
    <location>
        <begin position="85"/>
        <end position="112"/>
    </location>
</feature>
<keyword evidence="4" id="KW-1185">Reference proteome</keyword>
<accession>A0A5C5WDC1</accession>
<protein>
    <submittedName>
        <fullName evidence="3">Uncharacterized protein</fullName>
    </submittedName>
</protein>
<organism evidence="3 4">
    <name type="scientific">Botrimarina hoheduenensis</name>
    <dbReference type="NCBI Taxonomy" id="2528000"/>
    <lineage>
        <taxon>Bacteria</taxon>
        <taxon>Pseudomonadati</taxon>
        <taxon>Planctomycetota</taxon>
        <taxon>Planctomycetia</taxon>
        <taxon>Pirellulales</taxon>
        <taxon>Lacipirellulaceae</taxon>
        <taxon>Botrimarina</taxon>
    </lineage>
</organism>